<feature type="region of interest" description="Disordered" evidence="9">
    <location>
        <begin position="335"/>
        <end position="362"/>
    </location>
</feature>
<dbReference type="InterPro" id="IPR008399">
    <property type="entry name" value="Anthrax_toxin_rcpt_C"/>
</dbReference>
<comment type="subcellular location">
    <subcellularLocation>
        <location evidence="1">Membrane</location>
        <topology evidence="1">Single-pass type I membrane protein</topology>
    </subcellularLocation>
</comment>
<evidence type="ECO:0000256" key="8">
    <source>
        <dbReference type="ARBA" id="ARBA00023136"/>
    </source>
</evidence>
<dbReference type="AlphaFoldDB" id="A0A5N3VAD8"/>
<evidence type="ECO:0000256" key="9">
    <source>
        <dbReference type="SAM" id="MobiDB-lite"/>
    </source>
</evidence>
<keyword evidence="5" id="KW-0479">Metal-binding</keyword>
<evidence type="ECO:0000256" key="11">
    <source>
        <dbReference type="SAM" id="SignalP"/>
    </source>
</evidence>
<dbReference type="GO" id="GO:0004888">
    <property type="term" value="F:transmembrane signaling receptor activity"/>
    <property type="evidence" value="ECO:0007669"/>
    <property type="project" value="TreeGrafter"/>
</dbReference>
<name>A0A5N3VAD8_MUNMU</name>
<keyword evidence="8 10" id="KW-0472">Membrane</keyword>
<evidence type="ECO:0000256" key="6">
    <source>
        <dbReference type="ARBA" id="ARBA00022729"/>
    </source>
</evidence>
<organism evidence="13 14">
    <name type="scientific">Muntiacus muntjak</name>
    <name type="common">Barking deer</name>
    <name type="synonym">Indian muntjac</name>
    <dbReference type="NCBI Taxonomy" id="9888"/>
    <lineage>
        <taxon>Eukaryota</taxon>
        <taxon>Metazoa</taxon>
        <taxon>Chordata</taxon>
        <taxon>Craniata</taxon>
        <taxon>Vertebrata</taxon>
        <taxon>Euteleostomi</taxon>
        <taxon>Mammalia</taxon>
        <taxon>Eutheria</taxon>
        <taxon>Laurasiatheria</taxon>
        <taxon>Artiodactyla</taxon>
        <taxon>Ruminantia</taxon>
        <taxon>Pecora</taxon>
        <taxon>Cervidae</taxon>
        <taxon>Muntiacinae</taxon>
        <taxon>Muntiacus</taxon>
    </lineage>
</organism>
<dbReference type="Pfam" id="PF05587">
    <property type="entry name" value="Anth_Ig"/>
    <property type="match status" value="2"/>
</dbReference>
<dbReference type="EMBL" id="VCEA01000003">
    <property type="protein sequence ID" value="KAB0345450.1"/>
    <property type="molecule type" value="Genomic_DNA"/>
</dbReference>
<dbReference type="SUPFAM" id="SSF53300">
    <property type="entry name" value="vWA-like"/>
    <property type="match status" value="1"/>
</dbReference>
<keyword evidence="6 11" id="KW-0732">Signal</keyword>
<evidence type="ECO:0000313" key="14">
    <source>
        <dbReference type="Proteomes" id="UP000326458"/>
    </source>
</evidence>
<protein>
    <recommendedName>
        <fullName evidence="12">VWFA domain-containing protein</fullName>
    </recommendedName>
</protein>
<feature type="transmembrane region" description="Helical" evidence="10">
    <location>
        <begin position="252"/>
        <end position="274"/>
    </location>
</feature>
<dbReference type="PANTHER" id="PTHR16059">
    <property type="entry name" value="ANTHRAX TOXIN RECEPTOR"/>
    <property type="match status" value="1"/>
</dbReference>
<evidence type="ECO:0000256" key="1">
    <source>
        <dbReference type="ARBA" id="ARBA00004479"/>
    </source>
</evidence>
<dbReference type="InterPro" id="IPR008400">
    <property type="entry name" value="Anthrax_toxin_rcpt_extracel"/>
</dbReference>
<dbReference type="Pfam" id="PF05586">
    <property type="entry name" value="Ant_C"/>
    <property type="match status" value="1"/>
</dbReference>
<feature type="signal peptide" evidence="11">
    <location>
        <begin position="1"/>
        <end position="33"/>
    </location>
</feature>
<evidence type="ECO:0000256" key="5">
    <source>
        <dbReference type="ARBA" id="ARBA00022723"/>
    </source>
</evidence>
<dbReference type="GO" id="GO:0046872">
    <property type="term" value="F:metal ion binding"/>
    <property type="evidence" value="ECO:0007669"/>
    <property type="project" value="UniProtKB-KW"/>
</dbReference>
<dbReference type="GO" id="GO:0009986">
    <property type="term" value="C:cell surface"/>
    <property type="evidence" value="ECO:0007669"/>
    <property type="project" value="TreeGrafter"/>
</dbReference>
<comment type="caution">
    <text evidence="13">The sequence shown here is derived from an EMBL/GenBank/DDBJ whole genome shotgun (WGS) entry which is preliminary data.</text>
</comment>
<evidence type="ECO:0000256" key="3">
    <source>
        <dbReference type="ARBA" id="ARBA00022553"/>
    </source>
</evidence>
<evidence type="ECO:0000259" key="12">
    <source>
        <dbReference type="SMART" id="SM00327"/>
    </source>
</evidence>
<dbReference type="PANTHER" id="PTHR16059:SF13">
    <property type="entry name" value="ANTHRAX TOXIN RECEPTOR 2"/>
    <property type="match status" value="1"/>
</dbReference>
<evidence type="ECO:0000313" key="13">
    <source>
        <dbReference type="EMBL" id="KAB0345450.1"/>
    </source>
</evidence>
<gene>
    <name evidence="13" type="ORF">FD754_022376</name>
</gene>
<dbReference type="InterPro" id="IPR002035">
    <property type="entry name" value="VWF_A"/>
</dbReference>
<keyword evidence="7 10" id="KW-1133">Transmembrane helix</keyword>
<sequence length="404" mass="44782">MVAGRSPARCPGRWLVPGLWLLALSGPGGLLSAQEQPSCHGAFDLYFVLDKSGSVANNWIQIYNFVQQLTERFVRGKISEGLDNLKRVSPVGETYIHEGLKLANEQIEKERGLKTSSIIIALTDGKLDGLVPSYAEKEAKISRSLGARVYCVGVLDFEQAQLERIADSKEQVFPVKGGFQALKGIINSEFQVVLNGRGFNLGSRNGSVLCTYTVNETYTMSITLHVSVSFNEGKSVISSSLIVTATECSSGIGALIAILVLLLLLAIGLMWWFWPLCCKVEEEEPLPTKKWPTVDASYYGGRGVGGIKRMEVRWGDKGSTEEGARLEKAKNAVVTLPEEPEEPVRPRPPRSKPTHQPPQTKWYTPIKGRLDALWALLRRQYDRVSLMRPQEGDEVSWCLNYQNI</sequence>
<dbReference type="Pfam" id="PF00092">
    <property type="entry name" value="VWA"/>
    <property type="match status" value="1"/>
</dbReference>
<evidence type="ECO:0000256" key="4">
    <source>
        <dbReference type="ARBA" id="ARBA00022692"/>
    </source>
</evidence>
<dbReference type="FunFam" id="3.40.50.410:FF:000024">
    <property type="entry name" value="Anthrax toxin receptor"/>
    <property type="match status" value="1"/>
</dbReference>
<keyword evidence="3" id="KW-0597">Phosphoprotein</keyword>
<reference evidence="13 14" key="1">
    <citation type="submission" date="2019-06" db="EMBL/GenBank/DDBJ databases">
        <title>Discovery of a novel chromosome fission-fusion reversal in muntjac.</title>
        <authorList>
            <person name="Mudd A.B."/>
            <person name="Bredeson J.V."/>
            <person name="Baum R."/>
            <person name="Hockemeyer D."/>
            <person name="Rokhsar D.S."/>
        </authorList>
    </citation>
    <scope>NUCLEOTIDE SEQUENCE [LARGE SCALE GENOMIC DNA]</scope>
    <source>
        <strain evidence="13">UTSW_UCB_Mm</strain>
        <tissue evidence="13">Fibroblast cell line</tissue>
    </source>
</reference>
<dbReference type="SMART" id="SM00327">
    <property type="entry name" value="VWA"/>
    <property type="match status" value="1"/>
</dbReference>
<keyword evidence="14" id="KW-1185">Reference proteome</keyword>
<feature type="domain" description="VWFA" evidence="12">
    <location>
        <begin position="42"/>
        <end position="185"/>
    </location>
</feature>
<evidence type="ECO:0000256" key="7">
    <source>
        <dbReference type="ARBA" id="ARBA00022989"/>
    </source>
</evidence>
<dbReference type="Proteomes" id="UP000326458">
    <property type="component" value="Unassembled WGS sequence"/>
</dbReference>
<evidence type="ECO:0000256" key="10">
    <source>
        <dbReference type="SAM" id="Phobius"/>
    </source>
</evidence>
<comment type="similarity">
    <text evidence="2">Belongs to the ATR family.</text>
</comment>
<proteinExistence type="inferred from homology"/>
<accession>A0A5N3VAD8</accession>
<feature type="chain" id="PRO_5024467450" description="VWFA domain-containing protein" evidence="11">
    <location>
        <begin position="34"/>
        <end position="404"/>
    </location>
</feature>
<dbReference type="GO" id="GO:0005886">
    <property type="term" value="C:plasma membrane"/>
    <property type="evidence" value="ECO:0007669"/>
    <property type="project" value="TreeGrafter"/>
</dbReference>
<dbReference type="Gene3D" id="3.40.50.410">
    <property type="entry name" value="von Willebrand factor, type A domain"/>
    <property type="match status" value="2"/>
</dbReference>
<keyword evidence="4 10" id="KW-0812">Transmembrane</keyword>
<dbReference type="InterPro" id="IPR036465">
    <property type="entry name" value="vWFA_dom_sf"/>
</dbReference>
<evidence type="ECO:0000256" key="2">
    <source>
        <dbReference type="ARBA" id="ARBA00008095"/>
    </source>
</evidence>